<comment type="caution">
    <text evidence="2">The sequence shown here is derived from an EMBL/GenBank/DDBJ whole genome shotgun (WGS) entry which is preliminary data.</text>
</comment>
<reference evidence="2 3" key="1">
    <citation type="submission" date="2024-06" db="EMBL/GenBank/DDBJ databases">
        <title>A chromosome level genome sequence of Diviner's sage (Salvia divinorum).</title>
        <authorList>
            <person name="Ford S.A."/>
            <person name="Ro D.-K."/>
            <person name="Ness R.W."/>
            <person name="Phillips M.A."/>
        </authorList>
    </citation>
    <scope>NUCLEOTIDE SEQUENCE [LARGE SCALE GENOMIC DNA]</scope>
    <source>
        <strain evidence="2">SAF-2024a</strain>
        <tissue evidence="2">Leaf</tissue>
    </source>
</reference>
<evidence type="ECO:0008006" key="4">
    <source>
        <dbReference type="Google" id="ProtNLM"/>
    </source>
</evidence>
<evidence type="ECO:0000313" key="3">
    <source>
        <dbReference type="Proteomes" id="UP001567538"/>
    </source>
</evidence>
<organism evidence="2 3">
    <name type="scientific">Salvia divinorum</name>
    <name type="common">Maria pastora</name>
    <name type="synonym">Diviner's sage</name>
    <dbReference type="NCBI Taxonomy" id="28513"/>
    <lineage>
        <taxon>Eukaryota</taxon>
        <taxon>Viridiplantae</taxon>
        <taxon>Streptophyta</taxon>
        <taxon>Embryophyta</taxon>
        <taxon>Tracheophyta</taxon>
        <taxon>Spermatophyta</taxon>
        <taxon>Magnoliopsida</taxon>
        <taxon>eudicotyledons</taxon>
        <taxon>Gunneridae</taxon>
        <taxon>Pentapetalae</taxon>
        <taxon>asterids</taxon>
        <taxon>lamiids</taxon>
        <taxon>Lamiales</taxon>
        <taxon>Lamiaceae</taxon>
        <taxon>Nepetoideae</taxon>
        <taxon>Mentheae</taxon>
        <taxon>Salviinae</taxon>
        <taxon>Salvia</taxon>
        <taxon>Salvia subgen. Calosphace</taxon>
    </lineage>
</organism>
<keyword evidence="3" id="KW-1185">Reference proteome</keyword>
<feature type="chain" id="PRO_5044793042" description="Secreted protein" evidence="1">
    <location>
        <begin position="36"/>
        <end position="136"/>
    </location>
</feature>
<dbReference type="EMBL" id="JBEAFC010000008">
    <property type="protein sequence ID" value="KAL1545305.1"/>
    <property type="molecule type" value="Genomic_DNA"/>
</dbReference>
<feature type="signal peptide" evidence="1">
    <location>
        <begin position="1"/>
        <end position="35"/>
    </location>
</feature>
<evidence type="ECO:0000256" key="1">
    <source>
        <dbReference type="SAM" id="SignalP"/>
    </source>
</evidence>
<accession>A0ABD1GME8</accession>
<name>A0ABD1GME8_SALDI</name>
<sequence>MASPVSDAGRPSRSPSLPLFLSIALSLWLPLSRFGTPLDVFICHRVEQGQRAACVSVWGCREGEGSGCAGGCSRRGSGGVGETNQRLFHRRRCSLSSSVVVTSSTSAEEGIGSAKRGDRVVHKGCDTRLPSCPVRA</sequence>
<proteinExistence type="predicted"/>
<gene>
    <name evidence="2" type="ORF">AAHA92_22047</name>
</gene>
<dbReference type="AlphaFoldDB" id="A0ABD1GME8"/>
<dbReference type="Proteomes" id="UP001567538">
    <property type="component" value="Unassembled WGS sequence"/>
</dbReference>
<protein>
    <recommendedName>
        <fullName evidence="4">Secreted protein</fullName>
    </recommendedName>
</protein>
<keyword evidence="1" id="KW-0732">Signal</keyword>
<evidence type="ECO:0000313" key="2">
    <source>
        <dbReference type="EMBL" id="KAL1545305.1"/>
    </source>
</evidence>